<comment type="caution">
    <text evidence="1">The sequence shown here is derived from an EMBL/GenBank/DDBJ whole genome shotgun (WGS) entry which is preliminary data.</text>
</comment>
<dbReference type="Proteomes" id="UP000005407">
    <property type="component" value="Unassembled WGS sequence"/>
</dbReference>
<reference evidence="1 2" key="1">
    <citation type="submission" date="2012-03" db="EMBL/GenBank/DDBJ databases">
        <authorList>
            <person name="Rasko D."/>
            <person name="Redman J."/>
            <person name="Daugherty S.C."/>
            <person name="Tallon L."/>
            <person name="Sadzewicz L."/>
            <person name="Jones K."/>
            <person name="Santana-Cruz I."/>
            <person name="Liu X."/>
        </authorList>
    </citation>
    <scope>NUCLEOTIDE SEQUENCE [LARGE SCALE GENOMIC DNA]</scope>
    <source>
        <strain evidence="1 2">K-315</strain>
    </source>
</reference>
<sequence length="42" mass="4592">MIASGVIKVDVAEQQKYPLKDAQRAHEILESRATQGSSLLIP</sequence>
<evidence type="ECO:0000313" key="1">
    <source>
        <dbReference type="EMBL" id="EIQ15909.1"/>
    </source>
</evidence>
<dbReference type="GO" id="GO:0003960">
    <property type="term" value="F:quinone reductase (NADPH) activity"/>
    <property type="evidence" value="ECO:0007669"/>
    <property type="project" value="UniProtKB-EC"/>
</dbReference>
<name>I6C8R7_SHIFL</name>
<evidence type="ECO:0000313" key="2">
    <source>
        <dbReference type="Proteomes" id="UP000005407"/>
    </source>
</evidence>
<protein>
    <submittedName>
        <fullName evidence="1">Quinone oxidoreductase 1 domain protein</fullName>
        <ecNumber evidence="1">1.6.5.5</ecNumber>
    </submittedName>
</protein>
<dbReference type="EMBL" id="AKMY01000074">
    <property type="protein sequence ID" value="EIQ15909.1"/>
    <property type="molecule type" value="Genomic_DNA"/>
</dbReference>
<organism evidence="1 2">
    <name type="scientific">Shigella flexneri K-315</name>
    <dbReference type="NCBI Taxonomy" id="766150"/>
    <lineage>
        <taxon>Bacteria</taxon>
        <taxon>Pseudomonadati</taxon>
        <taxon>Pseudomonadota</taxon>
        <taxon>Gammaproteobacteria</taxon>
        <taxon>Enterobacterales</taxon>
        <taxon>Enterobacteriaceae</taxon>
        <taxon>Shigella</taxon>
    </lineage>
</organism>
<dbReference type="Gene3D" id="3.90.180.10">
    <property type="entry name" value="Medium-chain alcohol dehydrogenases, catalytic domain"/>
    <property type="match status" value="1"/>
</dbReference>
<accession>I6C8R7</accession>
<dbReference type="EC" id="1.6.5.5" evidence="1"/>
<dbReference type="PATRIC" id="fig|766150.3.peg.4750"/>
<gene>
    <name evidence="1" type="ORF">SFK315_4927</name>
</gene>
<proteinExistence type="predicted"/>
<keyword evidence="1" id="KW-0560">Oxidoreductase</keyword>
<dbReference type="AlphaFoldDB" id="I6C8R7"/>